<accession>A0A1S9ZXC5</accession>
<comment type="caution">
    <text evidence="1">The sequence shown here is derived from an EMBL/GenBank/DDBJ whole genome shotgun (WGS) entry which is preliminary data.</text>
</comment>
<dbReference type="Proteomes" id="UP000190435">
    <property type="component" value="Unassembled WGS sequence"/>
</dbReference>
<dbReference type="EMBL" id="MUXU01000056">
    <property type="protein sequence ID" value="OOR88059.1"/>
    <property type="molecule type" value="Genomic_DNA"/>
</dbReference>
<dbReference type="RefSeq" id="WP_078277150.1">
    <property type="nucleotide sequence ID" value="NZ_CAACXO010000057.1"/>
</dbReference>
<organism evidence="1 2">
    <name type="scientific">Moraxella caviae</name>
    <dbReference type="NCBI Taxonomy" id="34060"/>
    <lineage>
        <taxon>Bacteria</taxon>
        <taxon>Pseudomonadati</taxon>
        <taxon>Pseudomonadota</taxon>
        <taxon>Gammaproteobacteria</taxon>
        <taxon>Moraxellales</taxon>
        <taxon>Moraxellaceae</taxon>
        <taxon>Moraxella</taxon>
    </lineage>
</organism>
<evidence type="ECO:0000313" key="1">
    <source>
        <dbReference type="EMBL" id="OOR88059.1"/>
    </source>
</evidence>
<dbReference type="AlphaFoldDB" id="A0A1S9ZXC5"/>
<keyword evidence="2" id="KW-1185">Reference proteome</keyword>
<sequence length="86" mass="9642">MLFYKVNSQGNLQKGKQRISKGRKIADGRCFGWLLGFGFEKVREFGRLGKQKGGCKVFGGGWFKSYGLKMVIQRRRIGGVLPPCLA</sequence>
<protein>
    <submittedName>
        <fullName evidence="1">Uncharacterized protein</fullName>
    </submittedName>
</protein>
<evidence type="ECO:0000313" key="2">
    <source>
        <dbReference type="Proteomes" id="UP000190435"/>
    </source>
</evidence>
<gene>
    <name evidence="1" type="ORF">B0181_08880</name>
</gene>
<reference evidence="1 2" key="1">
    <citation type="submission" date="2017-02" db="EMBL/GenBank/DDBJ databases">
        <title>Draft genome sequence of Moraxella caviae CCUG 355 type strain.</title>
        <authorList>
            <person name="Engstrom-Jakobsson H."/>
            <person name="Salva-Serra F."/>
            <person name="Thorell K."/>
            <person name="Gonzales-Siles L."/>
            <person name="Karlsson R."/>
            <person name="Boulund F."/>
            <person name="Engstrand L."/>
            <person name="Moore E."/>
        </authorList>
    </citation>
    <scope>NUCLEOTIDE SEQUENCE [LARGE SCALE GENOMIC DNA]</scope>
    <source>
        <strain evidence="1 2">CCUG 355</strain>
    </source>
</reference>
<proteinExistence type="predicted"/>
<name>A0A1S9ZXC5_9GAMM</name>